<organism evidence="2 3">
    <name type="scientific">Actinoplanes digitatis</name>
    <dbReference type="NCBI Taxonomy" id="1868"/>
    <lineage>
        <taxon>Bacteria</taxon>
        <taxon>Bacillati</taxon>
        <taxon>Actinomycetota</taxon>
        <taxon>Actinomycetes</taxon>
        <taxon>Micromonosporales</taxon>
        <taxon>Micromonosporaceae</taxon>
        <taxon>Actinoplanes</taxon>
    </lineage>
</organism>
<dbReference type="InterPro" id="IPR000182">
    <property type="entry name" value="GNAT_dom"/>
</dbReference>
<evidence type="ECO:0000313" key="2">
    <source>
        <dbReference type="EMBL" id="MBB4762427.1"/>
    </source>
</evidence>
<comment type="caution">
    <text evidence="2">The sequence shown here is derived from an EMBL/GenBank/DDBJ whole genome shotgun (WGS) entry which is preliminary data.</text>
</comment>
<dbReference type="InterPro" id="IPR016181">
    <property type="entry name" value="Acyl_CoA_acyltransferase"/>
</dbReference>
<dbReference type="AlphaFoldDB" id="A0A7W7MQ67"/>
<keyword evidence="3" id="KW-1185">Reference proteome</keyword>
<dbReference type="PROSITE" id="PS51186">
    <property type="entry name" value="GNAT"/>
    <property type="match status" value="1"/>
</dbReference>
<dbReference type="SUPFAM" id="SSF55729">
    <property type="entry name" value="Acyl-CoA N-acyltransferases (Nat)"/>
    <property type="match status" value="1"/>
</dbReference>
<keyword evidence="2" id="KW-0808">Transferase</keyword>
<name>A0A7W7MQ67_9ACTN</name>
<evidence type="ECO:0000313" key="3">
    <source>
        <dbReference type="Proteomes" id="UP000578112"/>
    </source>
</evidence>
<feature type="domain" description="N-acetyltransferase" evidence="1">
    <location>
        <begin position="31"/>
        <end position="177"/>
    </location>
</feature>
<dbReference type="Proteomes" id="UP000578112">
    <property type="component" value="Unassembled WGS sequence"/>
</dbReference>
<sequence>MAELIAPTARLHRAWLDSRDEWGRDTHQDGAGLRAGDEVDTPDGFAAWVRRLLGESDPANPVPEGWVHCTYWWIVEDGEVKGAIALRHELNDFLERAGGHIGYGVRPSARRRGLASFALGEVLRHAGKLGLNRVLITCNVANDASRRVIERNGGVLEDIRDTEIGRLRRYWIDVSGD</sequence>
<reference evidence="2 3" key="1">
    <citation type="submission" date="2020-08" db="EMBL/GenBank/DDBJ databases">
        <title>Sequencing the genomes of 1000 actinobacteria strains.</title>
        <authorList>
            <person name="Klenk H.-P."/>
        </authorList>
    </citation>
    <scope>NUCLEOTIDE SEQUENCE [LARGE SCALE GENOMIC DNA]</scope>
    <source>
        <strain evidence="2 3">DSM 43149</strain>
    </source>
</reference>
<accession>A0A7W7MQ67</accession>
<dbReference type="PANTHER" id="PTHR39173">
    <property type="entry name" value="ACETYLTRANSFERASE"/>
    <property type="match status" value="1"/>
</dbReference>
<proteinExistence type="predicted"/>
<protein>
    <submittedName>
        <fullName evidence="2">Putative acetyltransferase</fullName>
    </submittedName>
</protein>
<dbReference type="PANTHER" id="PTHR39173:SF1">
    <property type="entry name" value="ACETYLTRANSFERASE"/>
    <property type="match status" value="1"/>
</dbReference>
<dbReference type="Gene3D" id="3.40.630.30">
    <property type="match status" value="1"/>
</dbReference>
<dbReference type="CDD" id="cd04301">
    <property type="entry name" value="NAT_SF"/>
    <property type="match status" value="1"/>
</dbReference>
<dbReference type="Pfam" id="PF13302">
    <property type="entry name" value="Acetyltransf_3"/>
    <property type="match status" value="1"/>
</dbReference>
<gene>
    <name evidence="2" type="ORF">BJ971_002983</name>
</gene>
<evidence type="ECO:0000259" key="1">
    <source>
        <dbReference type="PROSITE" id="PS51186"/>
    </source>
</evidence>
<dbReference type="RefSeq" id="WP_184993510.1">
    <property type="nucleotide sequence ID" value="NZ_BOMK01000012.1"/>
</dbReference>
<dbReference type="GO" id="GO:0016747">
    <property type="term" value="F:acyltransferase activity, transferring groups other than amino-acyl groups"/>
    <property type="evidence" value="ECO:0007669"/>
    <property type="project" value="InterPro"/>
</dbReference>
<dbReference type="EMBL" id="JACHNH010000001">
    <property type="protein sequence ID" value="MBB4762427.1"/>
    <property type="molecule type" value="Genomic_DNA"/>
</dbReference>